<feature type="binding site" evidence="9">
    <location>
        <begin position="36"/>
        <end position="43"/>
    </location>
    <ligand>
        <name>ATP</name>
        <dbReference type="ChEBI" id="CHEBI:30616"/>
    </ligand>
</feature>
<dbReference type="InterPro" id="IPR001238">
    <property type="entry name" value="DNA-binding_RecF"/>
</dbReference>
<dbReference type="PANTHER" id="PTHR32182:SF0">
    <property type="entry name" value="DNA REPLICATION AND REPAIR PROTEIN RECF"/>
    <property type="match status" value="1"/>
</dbReference>
<dbReference type="InterPro" id="IPR003395">
    <property type="entry name" value="RecF/RecN/SMC_N"/>
</dbReference>
<dbReference type="NCBIfam" id="TIGR00611">
    <property type="entry name" value="recf"/>
    <property type="match status" value="1"/>
</dbReference>
<keyword evidence="9 10" id="KW-0742">SOS response</keyword>
<dbReference type="EMBL" id="PEZJ01000020">
    <property type="protein sequence ID" value="PIS13919.1"/>
    <property type="molecule type" value="Genomic_DNA"/>
</dbReference>
<keyword evidence="6 9" id="KW-0547">Nucleotide-binding</keyword>
<dbReference type="Gene3D" id="1.20.1050.90">
    <property type="entry name" value="RecF/RecN/SMC, N-terminal domain"/>
    <property type="match status" value="1"/>
</dbReference>
<name>A0A2H0WPS5_9BACT</name>
<gene>
    <name evidence="9" type="primary">recF</name>
    <name evidence="12" type="ORF">COT65_01610</name>
</gene>
<protein>
    <recommendedName>
        <fullName evidence="3 9">DNA replication and repair protein RecF</fullName>
    </recommendedName>
</protein>
<dbReference type="GO" id="GO:0000731">
    <property type="term" value="P:DNA synthesis involved in DNA repair"/>
    <property type="evidence" value="ECO:0007669"/>
    <property type="project" value="TreeGrafter"/>
</dbReference>
<dbReference type="Gene3D" id="3.40.50.300">
    <property type="entry name" value="P-loop containing nucleotide triphosphate hydrolases"/>
    <property type="match status" value="1"/>
</dbReference>
<evidence type="ECO:0000256" key="1">
    <source>
        <dbReference type="ARBA" id="ARBA00004496"/>
    </source>
</evidence>
<dbReference type="Proteomes" id="UP000230033">
    <property type="component" value="Unassembled WGS sequence"/>
</dbReference>
<evidence type="ECO:0000256" key="7">
    <source>
        <dbReference type="ARBA" id="ARBA00022840"/>
    </source>
</evidence>
<dbReference type="InterPro" id="IPR018078">
    <property type="entry name" value="DNA-binding_RecF_CS"/>
</dbReference>
<dbReference type="GO" id="GO:0003697">
    <property type="term" value="F:single-stranded DNA binding"/>
    <property type="evidence" value="ECO:0007669"/>
    <property type="project" value="UniProtKB-UniRule"/>
</dbReference>
<sequence length="362" mass="41239">MPEVPKVIIKSISLQNFRNYAQKELALTAGTTLIVGPNASGKTNLLEAIYLLATGKSFRAGLENEMIGYGSEISRIKGQVKSEEANDLEIVLTRGEVGGEKVARKKYLVNGVAKRALDFVGNLRAVYFRPEDLELVTDSPSLRRKYLDAVLIQVDREYLRCLMSYEKGLRQRNKLLERIRDEGAPRSQLVFWDQLLIKNGEYLTAKREEYIGFANNFQFSIFNFQFQLEYDKSIISPARLEEYANEEVAAAATLVGPHRDDIQFKILNLKSKIDSDLHAFGSRGEQRLAILWLKLAELEFITQAVGEKPVLLLDDIFSELDEGHRHLVLEVIPHQQTIITTTDIHQIDHSYQKKFVTIELKP</sequence>
<dbReference type="PROSITE" id="PS00617">
    <property type="entry name" value="RECF_1"/>
    <property type="match status" value="1"/>
</dbReference>
<comment type="caution">
    <text evidence="12">The sequence shown here is derived from an EMBL/GenBank/DDBJ whole genome shotgun (WGS) entry which is preliminary data.</text>
</comment>
<keyword evidence="4 9" id="KW-0963">Cytoplasm</keyword>
<keyword evidence="7 9" id="KW-0067">ATP-binding</keyword>
<evidence type="ECO:0000256" key="5">
    <source>
        <dbReference type="ARBA" id="ARBA00022705"/>
    </source>
</evidence>
<dbReference type="GO" id="GO:0005737">
    <property type="term" value="C:cytoplasm"/>
    <property type="evidence" value="ECO:0007669"/>
    <property type="project" value="UniProtKB-SubCell"/>
</dbReference>
<evidence type="ECO:0000256" key="10">
    <source>
        <dbReference type="RuleBase" id="RU000578"/>
    </source>
</evidence>
<dbReference type="GO" id="GO:0009432">
    <property type="term" value="P:SOS response"/>
    <property type="evidence" value="ECO:0007669"/>
    <property type="project" value="UniProtKB-UniRule"/>
</dbReference>
<dbReference type="Pfam" id="PF02463">
    <property type="entry name" value="SMC_N"/>
    <property type="match status" value="1"/>
</dbReference>
<evidence type="ECO:0000256" key="8">
    <source>
        <dbReference type="ARBA" id="ARBA00023125"/>
    </source>
</evidence>
<accession>A0A2H0WPS5</accession>
<evidence type="ECO:0000313" key="13">
    <source>
        <dbReference type="Proteomes" id="UP000230033"/>
    </source>
</evidence>
<reference evidence="13" key="1">
    <citation type="submission" date="2017-09" db="EMBL/GenBank/DDBJ databases">
        <title>Depth-based differentiation of microbial function through sediment-hosted aquifers and enrichment of novel symbionts in the deep terrestrial subsurface.</title>
        <authorList>
            <person name="Probst A.J."/>
            <person name="Ladd B."/>
            <person name="Jarett J.K."/>
            <person name="Geller-Mcgrath D.E."/>
            <person name="Sieber C.M.K."/>
            <person name="Emerson J.B."/>
            <person name="Anantharaman K."/>
            <person name="Thomas B.C."/>
            <person name="Malmstrom R."/>
            <person name="Stieglmeier M."/>
            <person name="Klingl A."/>
            <person name="Woyke T."/>
            <person name="Ryan C.M."/>
            <person name="Banfield J.F."/>
        </authorList>
    </citation>
    <scope>NUCLEOTIDE SEQUENCE [LARGE SCALE GENOMIC DNA]</scope>
</reference>
<dbReference type="GO" id="GO:0006302">
    <property type="term" value="P:double-strand break repair"/>
    <property type="evidence" value="ECO:0007669"/>
    <property type="project" value="TreeGrafter"/>
</dbReference>
<dbReference type="SUPFAM" id="SSF52540">
    <property type="entry name" value="P-loop containing nucleoside triphosphate hydrolases"/>
    <property type="match status" value="1"/>
</dbReference>
<dbReference type="PANTHER" id="PTHR32182">
    <property type="entry name" value="DNA REPLICATION AND REPAIR PROTEIN RECF"/>
    <property type="match status" value="1"/>
</dbReference>
<feature type="domain" description="RecF/RecN/SMC N-terminal" evidence="11">
    <location>
        <begin position="9"/>
        <end position="348"/>
    </location>
</feature>
<comment type="function">
    <text evidence="9 10">The RecF protein is involved in DNA metabolism; it is required for DNA replication and normal SOS inducibility. RecF binds preferentially to single-stranded, linear DNA. It also seems to bind ATP.</text>
</comment>
<dbReference type="GO" id="GO:0005524">
    <property type="term" value="F:ATP binding"/>
    <property type="evidence" value="ECO:0007669"/>
    <property type="project" value="UniProtKB-UniRule"/>
</dbReference>
<evidence type="ECO:0000256" key="4">
    <source>
        <dbReference type="ARBA" id="ARBA00022490"/>
    </source>
</evidence>
<keyword evidence="8 9" id="KW-0238">DNA-binding</keyword>
<evidence type="ECO:0000256" key="6">
    <source>
        <dbReference type="ARBA" id="ARBA00022741"/>
    </source>
</evidence>
<dbReference type="InterPro" id="IPR042174">
    <property type="entry name" value="RecF_2"/>
</dbReference>
<keyword evidence="5 9" id="KW-0235">DNA replication</keyword>
<dbReference type="AlphaFoldDB" id="A0A2H0WPS5"/>
<keyword evidence="9 10" id="KW-0227">DNA damage</keyword>
<dbReference type="PROSITE" id="PS00618">
    <property type="entry name" value="RECF_2"/>
    <property type="match status" value="1"/>
</dbReference>
<keyword evidence="9 10" id="KW-0234">DNA repair</keyword>
<dbReference type="HAMAP" id="MF_00365">
    <property type="entry name" value="RecF"/>
    <property type="match status" value="1"/>
</dbReference>
<evidence type="ECO:0000256" key="9">
    <source>
        <dbReference type="HAMAP-Rule" id="MF_00365"/>
    </source>
</evidence>
<comment type="similarity">
    <text evidence="2 9 10">Belongs to the RecF family.</text>
</comment>
<comment type="subcellular location">
    <subcellularLocation>
        <location evidence="1 9 10">Cytoplasm</location>
    </subcellularLocation>
</comment>
<organism evidence="12 13">
    <name type="scientific">Candidatus Shapirobacteria bacterium CG09_land_8_20_14_0_10_47_13</name>
    <dbReference type="NCBI Taxonomy" id="1974481"/>
    <lineage>
        <taxon>Bacteria</taxon>
        <taxon>Candidatus Shapironibacteriota</taxon>
    </lineage>
</organism>
<evidence type="ECO:0000259" key="11">
    <source>
        <dbReference type="Pfam" id="PF02463"/>
    </source>
</evidence>
<dbReference type="GO" id="GO:0006260">
    <property type="term" value="P:DNA replication"/>
    <property type="evidence" value="ECO:0007669"/>
    <property type="project" value="UniProtKB-UniRule"/>
</dbReference>
<evidence type="ECO:0000313" key="12">
    <source>
        <dbReference type="EMBL" id="PIS13919.1"/>
    </source>
</evidence>
<evidence type="ECO:0000256" key="3">
    <source>
        <dbReference type="ARBA" id="ARBA00020170"/>
    </source>
</evidence>
<evidence type="ECO:0000256" key="2">
    <source>
        <dbReference type="ARBA" id="ARBA00008016"/>
    </source>
</evidence>
<proteinExistence type="inferred from homology"/>
<dbReference type="InterPro" id="IPR027417">
    <property type="entry name" value="P-loop_NTPase"/>
</dbReference>